<dbReference type="Proteomes" id="UP001152321">
    <property type="component" value="Unassembled WGS sequence"/>
</dbReference>
<evidence type="ECO:0000313" key="2">
    <source>
        <dbReference type="EMBL" id="MDG0817899.1"/>
    </source>
</evidence>
<gene>
    <name evidence="2" type="ORF">NWE73_16070</name>
</gene>
<dbReference type="RefSeq" id="WP_277579375.1">
    <property type="nucleotide sequence ID" value="NZ_JANRMI010000005.1"/>
</dbReference>
<dbReference type="EMBL" id="JANRMI010000005">
    <property type="protein sequence ID" value="MDG0817899.1"/>
    <property type="molecule type" value="Genomic_DNA"/>
</dbReference>
<feature type="chain" id="PRO_5047020131" evidence="1">
    <location>
        <begin position="18"/>
        <end position="163"/>
    </location>
</feature>
<keyword evidence="3" id="KW-1185">Reference proteome</keyword>
<protein>
    <submittedName>
        <fullName evidence="2">DUF2796 domain-containing protein</fullName>
    </submittedName>
</protein>
<reference evidence="2" key="1">
    <citation type="submission" date="2022-08" db="EMBL/GenBank/DDBJ databases">
        <title>Novel Bdellovibrio Species Isolated from Svalbard: Designation Bdellovibrio svalbardensis.</title>
        <authorList>
            <person name="Mitchell R.J."/>
            <person name="Choi S.Y."/>
        </authorList>
    </citation>
    <scope>NUCLEOTIDE SEQUENCE</scope>
    <source>
        <strain evidence="2">PAP01</strain>
    </source>
</reference>
<feature type="signal peptide" evidence="1">
    <location>
        <begin position="1"/>
        <end position="17"/>
    </location>
</feature>
<comment type="caution">
    <text evidence="2">The sequence shown here is derived from an EMBL/GenBank/DDBJ whole genome shotgun (WGS) entry which is preliminary data.</text>
</comment>
<organism evidence="2 3">
    <name type="scientific">Bdellovibrio svalbardensis</name>
    <dbReference type="NCBI Taxonomy" id="2972972"/>
    <lineage>
        <taxon>Bacteria</taxon>
        <taxon>Pseudomonadati</taxon>
        <taxon>Bdellovibrionota</taxon>
        <taxon>Bdellovibrionia</taxon>
        <taxon>Bdellovibrionales</taxon>
        <taxon>Pseudobdellovibrionaceae</taxon>
        <taxon>Bdellovibrio</taxon>
    </lineage>
</organism>
<sequence length="163" mass="17889">MLKVLLVSALFASVASAREEKAHTHGGARLAIALEGKNGKIDFDAPASAIYGFEYVAKSAKDKKSKEQGLKKVEDKIAEMVVFDPSAKCEIKKDMYEVDQKENHADVEFEFRVICEKSPMGTNITVNISKIFPRIKAVKVDVVGDGVQKSLEVKNSGESIELK</sequence>
<evidence type="ECO:0000313" key="3">
    <source>
        <dbReference type="Proteomes" id="UP001152321"/>
    </source>
</evidence>
<accession>A0ABT6DMR0</accession>
<dbReference type="Pfam" id="PF10986">
    <property type="entry name" value="ZrgA"/>
    <property type="match status" value="1"/>
</dbReference>
<proteinExistence type="predicted"/>
<name>A0ABT6DMR0_9BACT</name>
<dbReference type="InterPro" id="IPR021253">
    <property type="entry name" value="ZrgA-like"/>
</dbReference>
<keyword evidence="1" id="KW-0732">Signal</keyword>
<evidence type="ECO:0000256" key="1">
    <source>
        <dbReference type="SAM" id="SignalP"/>
    </source>
</evidence>